<dbReference type="EMBL" id="BTPU01000005">
    <property type="protein sequence ID" value="GMQ61187.1"/>
    <property type="molecule type" value="Genomic_DNA"/>
</dbReference>
<evidence type="ECO:0000313" key="2">
    <source>
        <dbReference type="Proteomes" id="UP001374599"/>
    </source>
</evidence>
<protein>
    <submittedName>
        <fullName evidence="1">Uncharacterized protein</fullName>
    </submittedName>
</protein>
<evidence type="ECO:0000313" key="1">
    <source>
        <dbReference type="EMBL" id="GMQ61187.1"/>
    </source>
</evidence>
<proteinExistence type="predicted"/>
<sequence>MHNIDVRTKQVFRGEVLKELDKYQGDFVKINVIKKSFSPTEGLPMSKFKSVLNYLNDKGYIEWNKKDLTNTDDDLLRITARGQDIVDGLESDLGIII</sequence>
<keyword evidence="2" id="KW-1185">Reference proteome</keyword>
<reference evidence="1" key="1">
    <citation type="submission" date="2023-09" db="EMBL/GenBank/DDBJ databases">
        <title>Vallitalea sediminicola and Vallitalea maricola sp. nov., anaerobic bacteria isolated from marine sediment.</title>
        <authorList>
            <person name="Hirano S."/>
            <person name="Maeda A."/>
            <person name="Terahara T."/>
            <person name="Mori K."/>
            <person name="Hamada M."/>
            <person name="Matsumoto R."/>
            <person name="Kobayashi T."/>
        </authorList>
    </citation>
    <scope>NUCLEOTIDE SEQUENCE</scope>
    <source>
        <strain evidence="1">AN17-2</strain>
    </source>
</reference>
<name>A0ACB5UEA4_9FIRM</name>
<accession>A0ACB5UEA4</accession>
<organism evidence="1 2">
    <name type="scientific">Vallitalea maricola</name>
    <dbReference type="NCBI Taxonomy" id="3074433"/>
    <lineage>
        <taxon>Bacteria</taxon>
        <taxon>Bacillati</taxon>
        <taxon>Bacillota</taxon>
        <taxon>Clostridia</taxon>
        <taxon>Lachnospirales</taxon>
        <taxon>Vallitaleaceae</taxon>
        <taxon>Vallitalea</taxon>
    </lineage>
</organism>
<comment type="caution">
    <text evidence="1">The sequence shown here is derived from an EMBL/GenBank/DDBJ whole genome shotgun (WGS) entry which is preliminary data.</text>
</comment>
<gene>
    <name evidence="1" type="ORF">AN2V17_04150</name>
</gene>
<dbReference type="Proteomes" id="UP001374599">
    <property type="component" value="Unassembled WGS sequence"/>
</dbReference>